<keyword evidence="2" id="KW-1185">Reference proteome</keyword>
<sequence length="45" mass="5463">MVNYSPLRRVGLVFNEKLNVRPLFTHISLVYIFLKTWYTWCDETV</sequence>
<proteinExistence type="predicted"/>
<evidence type="ECO:0000313" key="1">
    <source>
        <dbReference type="EMBL" id="CEM62794.1"/>
    </source>
</evidence>
<dbReference type="Proteomes" id="UP000042527">
    <property type="component" value="Unassembled WGS sequence"/>
</dbReference>
<accession>A0A0B7GVT0</accession>
<protein>
    <submittedName>
        <fullName evidence="1">Uncharacterized protein</fullName>
    </submittedName>
</protein>
<reference evidence="2" key="1">
    <citation type="submission" date="2015-01" db="EMBL/GenBank/DDBJ databases">
        <authorList>
            <person name="Manzoor Shahid"/>
            <person name="Zubair Saima"/>
        </authorList>
    </citation>
    <scope>NUCLEOTIDE SEQUENCE [LARGE SCALE GENOMIC DNA]</scope>
    <source>
        <strain evidence="2">V1</strain>
    </source>
</reference>
<dbReference type="AlphaFoldDB" id="A0A0B7GVT0"/>
<evidence type="ECO:0000313" key="2">
    <source>
        <dbReference type="Proteomes" id="UP000042527"/>
    </source>
</evidence>
<name>A0A0B7GVT0_TREPH</name>
<gene>
    <name evidence="1" type="ORF">TPHV1_50054</name>
</gene>
<dbReference type="EMBL" id="CDNC01000045">
    <property type="protein sequence ID" value="CEM62794.1"/>
    <property type="molecule type" value="Genomic_DNA"/>
</dbReference>
<organism evidence="1 2">
    <name type="scientific">Treponema phagedenis</name>
    <dbReference type="NCBI Taxonomy" id="162"/>
    <lineage>
        <taxon>Bacteria</taxon>
        <taxon>Pseudomonadati</taxon>
        <taxon>Spirochaetota</taxon>
        <taxon>Spirochaetia</taxon>
        <taxon>Spirochaetales</taxon>
        <taxon>Treponemataceae</taxon>
        <taxon>Treponema</taxon>
    </lineage>
</organism>